<gene>
    <name evidence="2" type="ORF">FC756_04445</name>
</gene>
<dbReference type="EMBL" id="SZPU01000015">
    <property type="protein sequence ID" value="TKI71631.1"/>
    <property type="molecule type" value="Genomic_DNA"/>
</dbReference>
<organism evidence="2 3">
    <name type="scientific">Lysinibacillus mangiferihumi</name>
    <dbReference type="NCBI Taxonomy" id="1130819"/>
    <lineage>
        <taxon>Bacteria</taxon>
        <taxon>Bacillati</taxon>
        <taxon>Bacillota</taxon>
        <taxon>Bacilli</taxon>
        <taxon>Bacillales</taxon>
        <taxon>Bacillaceae</taxon>
        <taxon>Lysinibacillus</taxon>
    </lineage>
</organism>
<keyword evidence="1" id="KW-0472">Membrane</keyword>
<evidence type="ECO:0000313" key="2">
    <source>
        <dbReference type="EMBL" id="TKI71631.1"/>
    </source>
</evidence>
<accession>A0A4U2ZEA9</accession>
<evidence type="ECO:0008006" key="4">
    <source>
        <dbReference type="Google" id="ProtNLM"/>
    </source>
</evidence>
<keyword evidence="3" id="KW-1185">Reference proteome</keyword>
<feature type="transmembrane region" description="Helical" evidence="1">
    <location>
        <begin position="9"/>
        <end position="27"/>
    </location>
</feature>
<name>A0A4U2ZEA9_9BACI</name>
<keyword evidence="1" id="KW-0812">Transmembrane</keyword>
<keyword evidence="1" id="KW-1133">Transmembrane helix</keyword>
<comment type="caution">
    <text evidence="2">The sequence shown here is derived from an EMBL/GenBank/DDBJ whole genome shotgun (WGS) entry which is preliminary data.</text>
</comment>
<evidence type="ECO:0000256" key="1">
    <source>
        <dbReference type="SAM" id="Phobius"/>
    </source>
</evidence>
<proteinExistence type="predicted"/>
<protein>
    <recommendedName>
        <fullName evidence="4">SpoIIIAH-like family protein</fullName>
    </recommendedName>
</protein>
<dbReference type="Proteomes" id="UP000308744">
    <property type="component" value="Unassembled WGS sequence"/>
</dbReference>
<sequence length="157" mass="17769">MLKRISKKTILFSMLLVVMIAVSYYLIGQQKPKPEVTSELTEFLPNGEMKVRVMEEVDEETTQWRRAKEADIKSLIAEQTGLKGEDVLVSATSESNIGDTENQEITCSVVLRTESTFDDQIIQNVVDGIIHVFKQDSKEVTINKENIVITNNTDVLY</sequence>
<evidence type="ECO:0000313" key="3">
    <source>
        <dbReference type="Proteomes" id="UP000308744"/>
    </source>
</evidence>
<dbReference type="AlphaFoldDB" id="A0A4U2ZEA9"/>
<reference evidence="2 3" key="1">
    <citation type="submission" date="2019-04" db="EMBL/GenBank/DDBJ databases">
        <title>Lysinibacillus genome sequencing.</title>
        <authorList>
            <person name="Dunlap C."/>
        </authorList>
    </citation>
    <scope>NUCLEOTIDE SEQUENCE [LARGE SCALE GENOMIC DNA]</scope>
    <source>
        <strain evidence="2 3">CCTCC AB 2010389</strain>
    </source>
</reference>
<dbReference type="RefSeq" id="WP_153063483.1">
    <property type="nucleotide sequence ID" value="NZ_PYWM01000004.1"/>
</dbReference>